<dbReference type="PANTHER" id="PTHR43297">
    <property type="entry name" value="OLIGOPEPTIDE TRANSPORT ATP-BINDING PROTEIN APPD"/>
    <property type="match status" value="1"/>
</dbReference>
<evidence type="ECO:0000259" key="6">
    <source>
        <dbReference type="Pfam" id="PF00005"/>
    </source>
</evidence>
<dbReference type="SUPFAM" id="SSF52540">
    <property type="entry name" value="P-loop containing nucleoside triphosphate hydrolases"/>
    <property type="match status" value="1"/>
</dbReference>
<dbReference type="Proteomes" id="UP000249913">
    <property type="component" value="Unassembled WGS sequence"/>
</dbReference>
<comment type="subcellular location">
    <subcellularLocation>
        <location evidence="1">Membrane</location>
    </subcellularLocation>
</comment>
<dbReference type="EC" id="3.6.3.-" evidence="7"/>
<evidence type="ECO:0000256" key="2">
    <source>
        <dbReference type="ARBA" id="ARBA00005417"/>
    </source>
</evidence>
<evidence type="ECO:0000256" key="5">
    <source>
        <dbReference type="ARBA" id="ARBA00023136"/>
    </source>
</evidence>
<dbReference type="GO" id="GO:0005524">
    <property type="term" value="F:ATP binding"/>
    <property type="evidence" value="ECO:0007669"/>
    <property type="project" value="UniProtKB-KW"/>
</dbReference>
<evidence type="ECO:0000313" key="8">
    <source>
        <dbReference type="Proteomes" id="UP000249913"/>
    </source>
</evidence>
<sequence>MGDVMNNVLLEVKDLETSLKINNEWLATVENISFELSKGEVLGIVGESGCGKSILSKSIIKLLPEKISKLSNGEVIFDGKRIDTLNEKQLLDIRGNDIAMIFQEPMTALNPVFTIKNQLVESIKSHKKISKKEANNLAKDLLKKSWNCKTR</sequence>
<evidence type="ECO:0000256" key="4">
    <source>
        <dbReference type="ARBA" id="ARBA00022475"/>
    </source>
</evidence>
<dbReference type="AlphaFoldDB" id="A0A2X2JYL5"/>
<dbReference type="Gene3D" id="3.40.50.300">
    <property type="entry name" value="P-loop containing nucleotide triphosphate hydrolases"/>
    <property type="match status" value="1"/>
</dbReference>
<dbReference type="InterPro" id="IPR050388">
    <property type="entry name" value="ABC_Ni/Peptide_Import"/>
</dbReference>
<name>A0A2X2JYL5_STAAU</name>
<keyword evidence="7" id="KW-0547">Nucleotide-binding</keyword>
<keyword evidence="4" id="KW-1003">Cell membrane</keyword>
<dbReference type="GO" id="GO:0016887">
    <property type="term" value="F:ATP hydrolysis activity"/>
    <property type="evidence" value="ECO:0007669"/>
    <property type="project" value="InterPro"/>
</dbReference>
<keyword evidence="3" id="KW-0813">Transport</keyword>
<protein>
    <submittedName>
        <fullName evidence="7">Oligopeptide transport ATP-binding protein oppD</fullName>
        <ecNumber evidence="7">3.6.3.-</ecNumber>
    </submittedName>
</protein>
<feature type="domain" description="ABC transporter" evidence="6">
    <location>
        <begin position="30"/>
        <end position="136"/>
    </location>
</feature>
<dbReference type="GO" id="GO:0016020">
    <property type="term" value="C:membrane"/>
    <property type="evidence" value="ECO:0007669"/>
    <property type="project" value="UniProtKB-SubCell"/>
</dbReference>
<evidence type="ECO:0000256" key="1">
    <source>
        <dbReference type="ARBA" id="ARBA00004370"/>
    </source>
</evidence>
<organism evidence="7 8">
    <name type="scientific">Staphylococcus aureus</name>
    <dbReference type="NCBI Taxonomy" id="1280"/>
    <lineage>
        <taxon>Bacteria</taxon>
        <taxon>Bacillati</taxon>
        <taxon>Bacillota</taxon>
        <taxon>Bacilli</taxon>
        <taxon>Bacillales</taxon>
        <taxon>Staphylococcaceae</taxon>
        <taxon>Staphylococcus</taxon>
    </lineage>
</organism>
<reference evidence="7 8" key="1">
    <citation type="submission" date="2018-06" db="EMBL/GenBank/DDBJ databases">
        <authorList>
            <consortium name="Pathogen Informatics"/>
            <person name="Doyle S."/>
        </authorList>
    </citation>
    <scope>NUCLEOTIDE SEQUENCE [LARGE SCALE GENOMIC DNA]</scope>
    <source>
        <strain evidence="7 8">NCTC7878</strain>
    </source>
</reference>
<keyword evidence="5" id="KW-0472">Membrane</keyword>
<dbReference type="PANTHER" id="PTHR43297:SF2">
    <property type="entry name" value="DIPEPTIDE TRANSPORT ATP-BINDING PROTEIN DPPD"/>
    <property type="match status" value="1"/>
</dbReference>
<keyword evidence="7" id="KW-0378">Hydrolase</keyword>
<keyword evidence="7" id="KW-0067">ATP-binding</keyword>
<evidence type="ECO:0000256" key="3">
    <source>
        <dbReference type="ARBA" id="ARBA00022448"/>
    </source>
</evidence>
<dbReference type="InterPro" id="IPR027417">
    <property type="entry name" value="P-loop_NTPase"/>
</dbReference>
<gene>
    <name evidence="7" type="primary">oppD_2</name>
    <name evidence="7" type="ORF">NCTC7878_00698</name>
</gene>
<evidence type="ECO:0000313" key="7">
    <source>
        <dbReference type="EMBL" id="SPZ97306.1"/>
    </source>
</evidence>
<accession>A0A2X2JYL5</accession>
<comment type="similarity">
    <text evidence="2">Belongs to the ABC transporter superfamily.</text>
</comment>
<dbReference type="Pfam" id="PF00005">
    <property type="entry name" value="ABC_tran"/>
    <property type="match status" value="1"/>
</dbReference>
<proteinExistence type="inferred from homology"/>
<dbReference type="EMBL" id="UAUX01000004">
    <property type="protein sequence ID" value="SPZ97306.1"/>
    <property type="molecule type" value="Genomic_DNA"/>
</dbReference>
<dbReference type="InterPro" id="IPR003439">
    <property type="entry name" value="ABC_transporter-like_ATP-bd"/>
</dbReference>